<evidence type="ECO:0000313" key="2">
    <source>
        <dbReference type="Proteomes" id="UP001597497"/>
    </source>
</evidence>
<organism evidence="1 2">
    <name type="scientific">Marinicrinis sediminis</name>
    <dbReference type="NCBI Taxonomy" id="1652465"/>
    <lineage>
        <taxon>Bacteria</taxon>
        <taxon>Bacillati</taxon>
        <taxon>Bacillota</taxon>
        <taxon>Bacilli</taxon>
        <taxon>Bacillales</taxon>
        <taxon>Paenibacillaceae</taxon>
    </lineage>
</organism>
<reference evidence="2" key="1">
    <citation type="journal article" date="2019" name="Int. J. Syst. Evol. Microbiol.">
        <title>The Global Catalogue of Microorganisms (GCM) 10K type strain sequencing project: providing services to taxonomists for standard genome sequencing and annotation.</title>
        <authorList>
            <consortium name="The Broad Institute Genomics Platform"/>
            <consortium name="The Broad Institute Genome Sequencing Center for Infectious Disease"/>
            <person name="Wu L."/>
            <person name="Ma J."/>
        </authorList>
    </citation>
    <scope>NUCLEOTIDE SEQUENCE [LARGE SCALE GENOMIC DNA]</scope>
    <source>
        <strain evidence="2">KCTC 33676</strain>
    </source>
</reference>
<dbReference type="EMBL" id="JBHUMM010000043">
    <property type="protein sequence ID" value="MFD2673062.1"/>
    <property type="molecule type" value="Genomic_DNA"/>
</dbReference>
<evidence type="ECO:0008006" key="3">
    <source>
        <dbReference type="Google" id="ProtNLM"/>
    </source>
</evidence>
<keyword evidence="2" id="KW-1185">Reference proteome</keyword>
<dbReference type="Proteomes" id="UP001597497">
    <property type="component" value="Unassembled WGS sequence"/>
</dbReference>
<name>A0ABW5RG96_9BACL</name>
<protein>
    <recommendedName>
        <fullName evidence="3">SMI1/KNR4 family protein</fullName>
    </recommendedName>
</protein>
<sequence>MNTSIRNLEQVEDALLNERLEPKEVLHEGEQDGYRLMKDIVSGEMYLHYTYLHRDLSAGGEEEWYHHLMPLMPDTAIAIVLGEQPYQYPDHWHDRYLRNGPEGTYVWFDPRGEEHHEDHEAFARLLKEKLAKLKSAERSEGEIAEFLNEMDRWDKENT</sequence>
<comment type="caution">
    <text evidence="1">The sequence shown here is derived from an EMBL/GenBank/DDBJ whole genome shotgun (WGS) entry which is preliminary data.</text>
</comment>
<accession>A0ABW5RG96</accession>
<dbReference type="RefSeq" id="WP_379930618.1">
    <property type="nucleotide sequence ID" value="NZ_JBHUMM010000043.1"/>
</dbReference>
<evidence type="ECO:0000313" key="1">
    <source>
        <dbReference type="EMBL" id="MFD2673062.1"/>
    </source>
</evidence>
<gene>
    <name evidence="1" type="ORF">ACFSUC_15940</name>
</gene>
<proteinExistence type="predicted"/>